<dbReference type="AlphaFoldDB" id="A0A8H5TYD1"/>
<evidence type="ECO:0000313" key="2">
    <source>
        <dbReference type="Proteomes" id="UP000567885"/>
    </source>
</evidence>
<dbReference type="GO" id="GO:0008233">
    <property type="term" value="F:peptidase activity"/>
    <property type="evidence" value="ECO:0007669"/>
    <property type="project" value="UniProtKB-KW"/>
</dbReference>
<gene>
    <name evidence="1" type="ORF">FHETE_823</name>
</gene>
<evidence type="ECO:0000313" key="1">
    <source>
        <dbReference type="EMBL" id="KAF5679406.1"/>
    </source>
</evidence>
<reference evidence="1 2" key="1">
    <citation type="submission" date="2020-05" db="EMBL/GenBank/DDBJ databases">
        <title>Identification and distribution of gene clusters putatively required for synthesis of sphingolipid metabolism inhibitors in phylogenetically diverse species of the filamentous fungus Fusarium.</title>
        <authorList>
            <person name="Kim H.-S."/>
            <person name="Busman M."/>
            <person name="Brown D.W."/>
            <person name="Divon H."/>
            <person name="Uhlig S."/>
            <person name="Proctor R.H."/>
        </authorList>
    </citation>
    <scope>NUCLEOTIDE SEQUENCE [LARGE SCALE GENOMIC DNA]</scope>
    <source>
        <strain evidence="1 2">NRRL 20693</strain>
    </source>
</reference>
<organism evidence="1 2">
    <name type="scientific">Fusarium heterosporum</name>
    <dbReference type="NCBI Taxonomy" id="42747"/>
    <lineage>
        <taxon>Eukaryota</taxon>
        <taxon>Fungi</taxon>
        <taxon>Dikarya</taxon>
        <taxon>Ascomycota</taxon>
        <taxon>Pezizomycotina</taxon>
        <taxon>Sordariomycetes</taxon>
        <taxon>Hypocreomycetidae</taxon>
        <taxon>Hypocreales</taxon>
        <taxon>Nectriaceae</taxon>
        <taxon>Fusarium</taxon>
        <taxon>Fusarium heterosporum species complex</taxon>
    </lineage>
</organism>
<proteinExistence type="predicted"/>
<dbReference type="Proteomes" id="UP000567885">
    <property type="component" value="Unassembled WGS sequence"/>
</dbReference>
<keyword evidence="1" id="KW-0645">Protease</keyword>
<keyword evidence="2" id="KW-1185">Reference proteome</keyword>
<protein>
    <submittedName>
        <fullName evidence="1">Intracellular serine protease</fullName>
    </submittedName>
</protein>
<comment type="caution">
    <text evidence="1">The sequence shown here is derived from an EMBL/GenBank/DDBJ whole genome shotgun (WGS) entry which is preliminary data.</text>
</comment>
<name>A0A8H5TYD1_FUSHE</name>
<keyword evidence="1" id="KW-0378">Hydrolase</keyword>
<sequence length="189" mass="20426">MENDKGSTTLRNGWLITTSSCYVHPANAKKGNDETYPHDAKRDVTIRIGAATATGNKAGYVNKNKNVFPFPGQEVCLKGSIPETELGGVHKDPSVATAIAAELAALILECIRLSYVWKLKPENCGTGKDFVRTNSRRMMAMFKGIGISESCYIWGWEMFSASICEKIVDGESGDKHAAGGKLGESSFEG</sequence>
<dbReference type="GO" id="GO:0006508">
    <property type="term" value="P:proteolysis"/>
    <property type="evidence" value="ECO:0007669"/>
    <property type="project" value="UniProtKB-KW"/>
</dbReference>
<dbReference type="EMBL" id="JAAGWQ010000012">
    <property type="protein sequence ID" value="KAF5679406.1"/>
    <property type="molecule type" value="Genomic_DNA"/>
</dbReference>
<accession>A0A8H5TYD1</accession>